<keyword evidence="7" id="KW-1185">Reference proteome</keyword>
<dbReference type="InterPro" id="IPR050757">
    <property type="entry name" value="Collagen_mod_GT25"/>
</dbReference>
<feature type="transmembrane region" description="Helical" evidence="4">
    <location>
        <begin position="12"/>
        <end position="31"/>
    </location>
</feature>
<organism evidence="6 7">
    <name type="scientific">Microdochium bolleyi</name>
    <dbReference type="NCBI Taxonomy" id="196109"/>
    <lineage>
        <taxon>Eukaryota</taxon>
        <taxon>Fungi</taxon>
        <taxon>Dikarya</taxon>
        <taxon>Ascomycota</taxon>
        <taxon>Pezizomycotina</taxon>
        <taxon>Sordariomycetes</taxon>
        <taxon>Xylariomycetidae</taxon>
        <taxon>Xylariales</taxon>
        <taxon>Microdochiaceae</taxon>
        <taxon>Microdochium</taxon>
    </lineage>
</organism>
<evidence type="ECO:0000256" key="3">
    <source>
        <dbReference type="ARBA" id="ARBA00022679"/>
    </source>
</evidence>
<dbReference type="InParanoid" id="A0A136JD58"/>
<evidence type="ECO:0000256" key="1">
    <source>
        <dbReference type="ARBA" id="ARBA00006721"/>
    </source>
</evidence>
<comment type="similarity">
    <text evidence="1">Belongs to the glycosyltransferase 25 family.</text>
</comment>
<dbReference type="AlphaFoldDB" id="A0A136JD58"/>
<dbReference type="Proteomes" id="UP000070501">
    <property type="component" value="Unassembled WGS sequence"/>
</dbReference>
<dbReference type="PANTHER" id="PTHR10730:SF53">
    <property type="entry name" value="GLYCOSYLTRANSFERASE 25 FAMILY MEMBER"/>
    <property type="match status" value="1"/>
</dbReference>
<keyword evidence="3" id="KW-0808">Transferase</keyword>
<evidence type="ECO:0000256" key="4">
    <source>
        <dbReference type="SAM" id="Phobius"/>
    </source>
</evidence>
<evidence type="ECO:0000256" key="2">
    <source>
        <dbReference type="ARBA" id="ARBA00022676"/>
    </source>
</evidence>
<reference evidence="7" key="1">
    <citation type="submission" date="2016-02" db="EMBL/GenBank/DDBJ databases">
        <title>Draft genome sequence of Microdochium bolleyi, a fungal endophyte of beachgrass.</title>
        <authorList>
            <consortium name="DOE Joint Genome Institute"/>
            <person name="David A.S."/>
            <person name="May G."/>
            <person name="Haridas S."/>
            <person name="Lim J."/>
            <person name="Wang M."/>
            <person name="Labutti K."/>
            <person name="Lipzen A."/>
            <person name="Barry K."/>
            <person name="Grigoriev I.V."/>
        </authorList>
    </citation>
    <scope>NUCLEOTIDE SEQUENCE [LARGE SCALE GENOMIC DNA]</scope>
    <source>
        <strain evidence="7">J235TASD1</strain>
    </source>
</reference>
<dbReference type="CDD" id="cd06532">
    <property type="entry name" value="Glyco_transf_25"/>
    <property type="match status" value="1"/>
</dbReference>
<accession>A0A136JD58</accession>
<name>A0A136JD58_9PEZI</name>
<protein>
    <recommendedName>
        <fullName evidence="5">Glycosyl transferase family 25 domain-containing protein</fullName>
    </recommendedName>
</protein>
<dbReference type="EMBL" id="KQ964246">
    <property type="protein sequence ID" value="KXJ95091.1"/>
    <property type="molecule type" value="Genomic_DNA"/>
</dbReference>
<proteinExistence type="inferred from homology"/>
<keyword evidence="4" id="KW-1133">Transmembrane helix</keyword>
<sequence>MMLLLRRPQNPLLLPIVGGAVFALVCLALYGTGAASAGRSIVQSRPWAFQDGNSFTHDIFNETLGFGTIFVISMPSRTDRRDAITLSAALSGFRVEFVDGLLGKDVTDKAIPSGKGQHRLPDASVGSWRGHMNAISEIVRRNLTTALIIEDDVDWDLRLKEQLFNFALSTQILTQPLARTTPRTYADPTFPKPAADAPSKVPDILLGRGPTVETPRMSPYGDDWDLLWPGHCGMTFPHEDSKVIPKGRVVIHNDPTIASKRFLTTWTKPDLLKSQYPEHTRVVHHAQESLCSLGYAVTQRGARNILYEIGLKPFDAGFDLLLARFCEGGGRGYHTCLSTQPSLFNNHLPVGSKKAESDISDHGDGWTEKASTPNTQWSVRLNFEALLAGRPPVDQFPDTAER</sequence>
<dbReference type="GO" id="GO:0016740">
    <property type="term" value="F:transferase activity"/>
    <property type="evidence" value="ECO:0007669"/>
    <property type="project" value="UniProtKB-KW"/>
</dbReference>
<evidence type="ECO:0000313" key="6">
    <source>
        <dbReference type="EMBL" id="KXJ95091.1"/>
    </source>
</evidence>
<keyword evidence="2" id="KW-0328">Glycosyltransferase</keyword>
<dbReference type="InterPro" id="IPR002654">
    <property type="entry name" value="Glyco_trans_25"/>
</dbReference>
<keyword evidence="4" id="KW-0812">Transmembrane</keyword>
<feature type="domain" description="Glycosyl transferase family 25" evidence="5">
    <location>
        <begin position="68"/>
        <end position="163"/>
    </location>
</feature>
<gene>
    <name evidence="6" type="ORF">Micbo1qcDRAFT_156899</name>
</gene>
<keyword evidence="4" id="KW-0472">Membrane</keyword>
<evidence type="ECO:0000313" key="7">
    <source>
        <dbReference type="Proteomes" id="UP000070501"/>
    </source>
</evidence>
<dbReference type="OrthoDB" id="47375at2759"/>
<evidence type="ECO:0000259" key="5">
    <source>
        <dbReference type="Pfam" id="PF01755"/>
    </source>
</evidence>
<dbReference type="Pfam" id="PF01755">
    <property type="entry name" value="Glyco_transf_25"/>
    <property type="match status" value="1"/>
</dbReference>
<dbReference type="PANTHER" id="PTHR10730">
    <property type="entry name" value="PROCOLLAGEN-LYSINE,2-OXOGLUTARATE 5-DIOXYGENASE/GLYCOSYLTRANSFERASE 25 FAMILY MEMBER"/>
    <property type="match status" value="1"/>
</dbReference>